<comment type="similarity">
    <text evidence="2 7">Belongs to the OMP decarboxylase family. Type 2 subfamily.</text>
</comment>
<comment type="catalytic activity">
    <reaction evidence="6 7">
        <text>orotidine 5'-phosphate + H(+) = UMP + CO2</text>
        <dbReference type="Rhea" id="RHEA:11596"/>
        <dbReference type="ChEBI" id="CHEBI:15378"/>
        <dbReference type="ChEBI" id="CHEBI:16526"/>
        <dbReference type="ChEBI" id="CHEBI:57538"/>
        <dbReference type="ChEBI" id="CHEBI:57865"/>
        <dbReference type="EC" id="4.1.1.23"/>
    </reaction>
</comment>
<accession>D5X6B2</accession>
<keyword evidence="4 7" id="KW-0665">Pyrimidine biosynthesis</keyword>
<evidence type="ECO:0000256" key="3">
    <source>
        <dbReference type="ARBA" id="ARBA00022793"/>
    </source>
</evidence>
<evidence type="ECO:0000256" key="7">
    <source>
        <dbReference type="HAMAP-Rule" id="MF_01215"/>
    </source>
</evidence>
<dbReference type="PROSITE" id="PS00156">
    <property type="entry name" value="OMPDECASE"/>
    <property type="match status" value="1"/>
</dbReference>
<dbReference type="NCBIfam" id="TIGR02127">
    <property type="entry name" value="pyrF_sub2"/>
    <property type="match status" value="1"/>
</dbReference>
<dbReference type="HOGENOM" id="CLU_060704_1_0_4"/>
<dbReference type="CDD" id="cd04725">
    <property type="entry name" value="OMP_decarboxylase_like"/>
    <property type="match status" value="1"/>
</dbReference>
<evidence type="ECO:0000256" key="5">
    <source>
        <dbReference type="ARBA" id="ARBA00023239"/>
    </source>
</evidence>
<gene>
    <name evidence="7" type="primary">pyrF</name>
    <name evidence="9" type="ordered locus">Tint_2688</name>
</gene>
<name>D5X6B2_THIK1</name>
<dbReference type="SUPFAM" id="SSF51366">
    <property type="entry name" value="Ribulose-phoshate binding barrel"/>
    <property type="match status" value="1"/>
</dbReference>
<feature type="active site" description="Proton donor" evidence="7">
    <location>
        <position position="103"/>
    </location>
</feature>
<dbReference type="InterPro" id="IPR011995">
    <property type="entry name" value="OMPdecase_type-2"/>
</dbReference>
<evidence type="ECO:0000256" key="6">
    <source>
        <dbReference type="ARBA" id="ARBA00049157"/>
    </source>
</evidence>
<evidence type="ECO:0000259" key="8">
    <source>
        <dbReference type="SMART" id="SM00934"/>
    </source>
</evidence>
<dbReference type="AlphaFoldDB" id="D5X6B2"/>
<reference evidence="9" key="1">
    <citation type="submission" date="2010-04" db="EMBL/GenBank/DDBJ databases">
        <title>Complete sequence of Thiomonas intermedia K12.</title>
        <authorList>
            <consortium name="US DOE Joint Genome Institute"/>
            <person name="Lucas S."/>
            <person name="Copeland A."/>
            <person name="Lapidus A."/>
            <person name="Cheng J.-F."/>
            <person name="Bruce D."/>
            <person name="Goodwin L."/>
            <person name="Pitluck S."/>
            <person name="Davenport K."/>
            <person name="Detter J.C."/>
            <person name="Han C."/>
            <person name="Tapia R."/>
            <person name="Land M."/>
            <person name="Hauser L."/>
            <person name="Kyrpides N."/>
            <person name="Ovchinnikova G."/>
            <person name="Kerfeld C.A."/>
            <person name="Cannon G.C."/>
            <person name="Heinhorst S."/>
            <person name="Woyke T."/>
        </authorList>
    </citation>
    <scope>NUCLEOTIDE SEQUENCE [LARGE SCALE GENOMIC DNA]</scope>
    <source>
        <strain evidence="9">K12</strain>
    </source>
</reference>
<dbReference type="Pfam" id="PF00215">
    <property type="entry name" value="OMPdecase"/>
    <property type="match status" value="1"/>
</dbReference>
<dbReference type="GO" id="GO:0006207">
    <property type="term" value="P:'de novo' pyrimidine nucleobase biosynthetic process"/>
    <property type="evidence" value="ECO:0007669"/>
    <property type="project" value="InterPro"/>
</dbReference>
<feature type="domain" description="Orotidine 5'-phosphate decarboxylase" evidence="8">
    <location>
        <begin position="25"/>
        <end position="274"/>
    </location>
</feature>
<dbReference type="SMART" id="SM00934">
    <property type="entry name" value="OMPdecase"/>
    <property type="match status" value="1"/>
</dbReference>
<dbReference type="PANTHER" id="PTHR43375:SF1">
    <property type="entry name" value="OROTIDINE 5'-PHOSPHATE DECARBOXYLASE"/>
    <property type="match status" value="1"/>
</dbReference>
<organism evidence="9">
    <name type="scientific">Thiomonas intermedia (strain K12)</name>
    <name type="common">Thiobacillus intermedius</name>
    <dbReference type="NCBI Taxonomy" id="75379"/>
    <lineage>
        <taxon>Bacteria</taxon>
        <taxon>Pseudomonadati</taxon>
        <taxon>Pseudomonadota</taxon>
        <taxon>Betaproteobacteria</taxon>
        <taxon>Burkholderiales</taxon>
        <taxon>Thiomonas</taxon>
    </lineage>
</organism>
<dbReference type="EC" id="4.1.1.23" evidence="7"/>
<proteinExistence type="inferred from homology"/>
<dbReference type="Gene3D" id="3.20.20.70">
    <property type="entry name" value="Aldolase class I"/>
    <property type="match status" value="1"/>
</dbReference>
<dbReference type="InterPro" id="IPR013785">
    <property type="entry name" value="Aldolase_TIM"/>
</dbReference>
<dbReference type="EMBL" id="CP002021">
    <property type="protein sequence ID" value="ADG32029.1"/>
    <property type="molecule type" value="Genomic_DNA"/>
</dbReference>
<protein>
    <recommendedName>
        <fullName evidence="7">Orotidine 5'-phosphate decarboxylase</fullName>
        <ecNumber evidence="7">4.1.1.23</ecNumber>
    </recommendedName>
    <alternativeName>
        <fullName evidence="7">OMP decarboxylase</fullName>
        <shortName evidence="7">OMPDCase</shortName>
        <shortName evidence="7">OMPdecase</shortName>
    </alternativeName>
</protein>
<dbReference type="STRING" id="75379.Tint_2688"/>
<dbReference type="InterPro" id="IPR011060">
    <property type="entry name" value="RibuloseP-bd_barrel"/>
</dbReference>
<comment type="pathway">
    <text evidence="1 7">Pyrimidine metabolism; UMP biosynthesis via de novo pathway; UMP from orotate: step 2/2.</text>
</comment>
<sequence>MRRIMTTRPPFTHQWQEAAERNNSALCVGLDPEPSRFPLPWTNDPLRLFDFCAAIVDATADLVCAYKPQIAYFAALGAESQLEQLIAHIRKVAPSVPVILDAKRGDIGATAEQYAREAFVRFNADALTLSPYMGFDSVEPYLRFPERGLFVLCRTSNPGGADLQTLPLVASNASSATGASAHLGDELLFERVARLAALDWNRHGQNGLVAGATNPADIERIRAVAPEAPLLIPGIGAQGGDLAATVRAARGNFLINASRSVLYASNGRDFVDAARREARRLRDAINQEVHAASTAPNVP</sequence>
<dbReference type="GO" id="GO:0044205">
    <property type="term" value="P:'de novo' UMP biosynthetic process"/>
    <property type="evidence" value="ECO:0007669"/>
    <property type="project" value="UniProtKB-UniRule"/>
</dbReference>
<evidence type="ECO:0000313" key="9">
    <source>
        <dbReference type="EMBL" id="ADG32029.1"/>
    </source>
</evidence>
<evidence type="ECO:0000256" key="2">
    <source>
        <dbReference type="ARBA" id="ARBA00008847"/>
    </source>
</evidence>
<dbReference type="HAMAP" id="MF_01215">
    <property type="entry name" value="OMPdecase_type2"/>
    <property type="match status" value="1"/>
</dbReference>
<keyword evidence="5 7" id="KW-0456">Lyase</keyword>
<dbReference type="UniPathway" id="UPA00070">
    <property type="reaction ID" value="UER00120"/>
</dbReference>
<dbReference type="GO" id="GO:0004590">
    <property type="term" value="F:orotidine-5'-phosphate decarboxylase activity"/>
    <property type="evidence" value="ECO:0007669"/>
    <property type="project" value="UniProtKB-UniRule"/>
</dbReference>
<dbReference type="PANTHER" id="PTHR43375">
    <property type="entry name" value="OROTIDINE 5'-PHOSPHATE DECARBOXYLASE"/>
    <property type="match status" value="1"/>
</dbReference>
<dbReference type="eggNOG" id="COG0284">
    <property type="taxonomic scope" value="Bacteria"/>
</dbReference>
<dbReference type="InterPro" id="IPR001754">
    <property type="entry name" value="OMPdeCOase_dom"/>
</dbReference>
<dbReference type="InterPro" id="IPR018089">
    <property type="entry name" value="OMPdecase_AS"/>
</dbReference>
<dbReference type="KEGG" id="tin:Tint_2688"/>
<keyword evidence="3 7" id="KW-0210">Decarboxylase</keyword>
<evidence type="ECO:0000256" key="4">
    <source>
        <dbReference type="ARBA" id="ARBA00022975"/>
    </source>
</evidence>
<evidence type="ECO:0000256" key="1">
    <source>
        <dbReference type="ARBA" id="ARBA00004861"/>
    </source>
</evidence>